<sequence>MINALKDLNSLPASESKKMTPVEEVANSEVEYFESENLRDLEDIETSLELVQLLLKSSRDKKFICEAAEKALEAMTTWVSPTVLLPRILIQAAASQHSESREAAQTLLLECKTVYKKSYCLLSATVHKHPELDSWEHFRRSKLSSLSARAVLQVTNTNVAQEGLVVSS</sequence>
<keyword evidence="2" id="KW-1185">Reference proteome</keyword>
<dbReference type="AlphaFoldDB" id="A0AAV5LLE4"/>
<evidence type="ECO:0000313" key="2">
    <source>
        <dbReference type="Proteomes" id="UP001054252"/>
    </source>
</evidence>
<dbReference type="InterPro" id="IPR011989">
    <property type="entry name" value="ARM-like"/>
</dbReference>
<dbReference type="Gene3D" id="1.25.10.10">
    <property type="entry name" value="Leucine-rich Repeat Variant"/>
    <property type="match status" value="1"/>
</dbReference>
<name>A0AAV5LLE4_9ROSI</name>
<dbReference type="EMBL" id="BPVZ01000121">
    <property type="protein sequence ID" value="GKV37332.1"/>
    <property type="molecule type" value="Genomic_DNA"/>
</dbReference>
<protein>
    <submittedName>
        <fullName evidence="1">Uncharacterized protein</fullName>
    </submittedName>
</protein>
<proteinExistence type="predicted"/>
<gene>
    <name evidence="1" type="ORF">SLEP1_g45371</name>
</gene>
<accession>A0AAV5LLE4</accession>
<evidence type="ECO:0000313" key="1">
    <source>
        <dbReference type="EMBL" id="GKV37332.1"/>
    </source>
</evidence>
<reference evidence="1 2" key="1">
    <citation type="journal article" date="2021" name="Commun. Biol.">
        <title>The genome of Shorea leprosula (Dipterocarpaceae) highlights the ecological relevance of drought in aseasonal tropical rainforests.</title>
        <authorList>
            <person name="Ng K.K.S."/>
            <person name="Kobayashi M.J."/>
            <person name="Fawcett J.A."/>
            <person name="Hatakeyama M."/>
            <person name="Paape T."/>
            <person name="Ng C.H."/>
            <person name="Ang C.C."/>
            <person name="Tnah L.H."/>
            <person name="Lee C.T."/>
            <person name="Nishiyama T."/>
            <person name="Sese J."/>
            <person name="O'Brien M.J."/>
            <person name="Copetti D."/>
            <person name="Mohd Noor M.I."/>
            <person name="Ong R.C."/>
            <person name="Putra M."/>
            <person name="Sireger I.Z."/>
            <person name="Indrioko S."/>
            <person name="Kosugi Y."/>
            <person name="Izuno A."/>
            <person name="Isagi Y."/>
            <person name="Lee S.L."/>
            <person name="Shimizu K.K."/>
        </authorList>
    </citation>
    <scope>NUCLEOTIDE SEQUENCE [LARGE SCALE GENOMIC DNA]</scope>
    <source>
        <strain evidence="1">214</strain>
    </source>
</reference>
<comment type="caution">
    <text evidence="1">The sequence shown here is derived from an EMBL/GenBank/DDBJ whole genome shotgun (WGS) entry which is preliminary data.</text>
</comment>
<organism evidence="1 2">
    <name type="scientific">Rubroshorea leprosula</name>
    <dbReference type="NCBI Taxonomy" id="152421"/>
    <lineage>
        <taxon>Eukaryota</taxon>
        <taxon>Viridiplantae</taxon>
        <taxon>Streptophyta</taxon>
        <taxon>Embryophyta</taxon>
        <taxon>Tracheophyta</taxon>
        <taxon>Spermatophyta</taxon>
        <taxon>Magnoliopsida</taxon>
        <taxon>eudicotyledons</taxon>
        <taxon>Gunneridae</taxon>
        <taxon>Pentapetalae</taxon>
        <taxon>rosids</taxon>
        <taxon>malvids</taxon>
        <taxon>Malvales</taxon>
        <taxon>Dipterocarpaceae</taxon>
        <taxon>Rubroshorea</taxon>
    </lineage>
</organism>
<dbReference type="Proteomes" id="UP001054252">
    <property type="component" value="Unassembled WGS sequence"/>
</dbReference>